<reference evidence="1 2" key="1">
    <citation type="journal article" date="2012" name="Science">
        <title>Ecological populations of bacteria act as socially cohesive units of antibiotic production and resistance.</title>
        <authorList>
            <person name="Cordero O.X."/>
            <person name="Wildschutte H."/>
            <person name="Kirkup B."/>
            <person name="Proehl S."/>
            <person name="Ngo L."/>
            <person name="Hussain F."/>
            <person name="Le Roux F."/>
            <person name="Mincer T."/>
            <person name="Polz M.F."/>
        </authorList>
    </citation>
    <scope>NUCLEOTIDE SEQUENCE [LARGE SCALE GENOMIC DNA]</scope>
    <source>
        <strain evidence="1 2">1F-267</strain>
    </source>
</reference>
<gene>
    <name evidence="1" type="ORF">A163_22125</name>
</gene>
<proteinExistence type="predicted"/>
<sequence length="107" mass="11616">MKPRPKGKLSKVDRAILQASSCGRRGGSELRKSERIRLFVRRGATVKGDAACDTCGCAYGILTRYSNTSVGPVVLCTTCKVKAFEANFGHADAMPLKVDHAHAQRHK</sequence>
<keyword evidence="2" id="KW-1185">Reference proteome</keyword>
<dbReference type="Proteomes" id="UP000094638">
    <property type="component" value="Unassembled WGS sequence"/>
</dbReference>
<organism evidence="1 2">
    <name type="scientific">Vibrio tasmaniensis 1F-267</name>
    <dbReference type="NCBI Taxonomy" id="1191324"/>
    <lineage>
        <taxon>Bacteria</taxon>
        <taxon>Pseudomonadati</taxon>
        <taxon>Pseudomonadota</taxon>
        <taxon>Gammaproteobacteria</taxon>
        <taxon>Vibrionales</taxon>
        <taxon>Vibrionaceae</taxon>
        <taxon>Vibrio</taxon>
    </lineage>
</organism>
<dbReference type="EMBL" id="AJZO02000196">
    <property type="protein sequence ID" value="OEF47365.1"/>
    <property type="molecule type" value="Genomic_DNA"/>
</dbReference>
<evidence type="ECO:0000313" key="1">
    <source>
        <dbReference type="EMBL" id="OEF47365.1"/>
    </source>
</evidence>
<evidence type="ECO:0008006" key="3">
    <source>
        <dbReference type="Google" id="ProtNLM"/>
    </source>
</evidence>
<accession>A0ABX3B4U9</accession>
<name>A0ABX3B4U9_9VIBR</name>
<comment type="caution">
    <text evidence="1">The sequence shown here is derived from an EMBL/GenBank/DDBJ whole genome shotgun (WGS) entry which is preliminary data.</text>
</comment>
<evidence type="ECO:0000313" key="2">
    <source>
        <dbReference type="Proteomes" id="UP000094638"/>
    </source>
</evidence>
<protein>
    <recommendedName>
        <fullName evidence="3">Antitermination protein</fullName>
    </recommendedName>
</protein>